<dbReference type="EMBL" id="JAEDAO010000001">
    <property type="protein sequence ID" value="MBK0394008.1"/>
    <property type="molecule type" value="Genomic_DNA"/>
</dbReference>
<protein>
    <recommendedName>
        <fullName evidence="2">Putative Flp pilus-assembly TadG-like N-terminal domain-containing protein</fullName>
    </recommendedName>
</protein>
<feature type="transmembrane region" description="Helical" evidence="1">
    <location>
        <begin position="12"/>
        <end position="33"/>
    </location>
</feature>
<comment type="caution">
    <text evidence="3">The sequence shown here is derived from an EMBL/GenBank/DDBJ whole genome shotgun (WGS) entry which is preliminary data.</text>
</comment>
<reference evidence="3" key="1">
    <citation type="submission" date="2020-12" db="EMBL/GenBank/DDBJ databases">
        <title>Ramlibacter sp. nov., isolated from a freshwater alga, Cryptomonas.</title>
        <authorList>
            <person name="Kim H.M."/>
            <person name="Jeon C.O."/>
        </authorList>
    </citation>
    <scope>NUCLEOTIDE SEQUENCE</scope>
    <source>
        <strain evidence="3">CrO1</strain>
    </source>
</reference>
<keyword evidence="1" id="KW-0812">Transmembrane</keyword>
<name>A0A934Q373_9BURK</name>
<keyword evidence="1" id="KW-1133">Transmembrane helix</keyword>
<accession>A0A934Q373</accession>
<evidence type="ECO:0000259" key="2">
    <source>
        <dbReference type="Pfam" id="PF13400"/>
    </source>
</evidence>
<evidence type="ECO:0000313" key="4">
    <source>
        <dbReference type="Proteomes" id="UP000617041"/>
    </source>
</evidence>
<sequence>MHRKARRHQQRGATIITMALMLLFLLGFMGFALDFGRLFIVKTELQTALDSCALSAAQELDLQPNAVNRARSAGITAANLNSVNLQSPTWDGKGKVTDAEITFYNTSFTLTTSDAAATYAECSHVQPDVRLWLLRAMAAFSGDFATFPATHDVGARAIAKRGSSQTACPIPVAVKAGAGSPPLYGFVPGQWVIVWGTRNPGSGEFGWYNLDGSTNARATKDQLEGGVCNTRIGDQLGTPGAKTGVDTVWNYRFGIYKNNVDHQLHRPDYSGYSYRPRNASPAGNWTNATPITLADGSTTVYCCAWNGTPNPAASHASAQNFATKRSVNASYDDIGTDIRHGSTIVYNTQNQLNSFQVVATPGANGEYARYGSSDRRIATVPVLDDANRVRDYLCILLLHPMSGPNDDVRLEIIGSAGSPSSPCTTAGLPGGAAGPLVPVLVR</sequence>
<dbReference type="InterPro" id="IPR028087">
    <property type="entry name" value="Tad_N"/>
</dbReference>
<evidence type="ECO:0000313" key="3">
    <source>
        <dbReference type="EMBL" id="MBK0394008.1"/>
    </source>
</evidence>
<dbReference type="Proteomes" id="UP000617041">
    <property type="component" value="Unassembled WGS sequence"/>
</dbReference>
<dbReference type="RefSeq" id="WP_200788966.1">
    <property type="nucleotide sequence ID" value="NZ_JAEDAO010000001.1"/>
</dbReference>
<organism evidence="3 4">
    <name type="scientific">Ramlibacter algicola</name>
    <dbReference type="NCBI Taxonomy" id="2795217"/>
    <lineage>
        <taxon>Bacteria</taxon>
        <taxon>Pseudomonadati</taxon>
        <taxon>Pseudomonadota</taxon>
        <taxon>Betaproteobacteria</taxon>
        <taxon>Burkholderiales</taxon>
        <taxon>Comamonadaceae</taxon>
        <taxon>Ramlibacter</taxon>
    </lineage>
</organism>
<dbReference type="Pfam" id="PF13400">
    <property type="entry name" value="Tad"/>
    <property type="match status" value="1"/>
</dbReference>
<keyword evidence="1" id="KW-0472">Membrane</keyword>
<proteinExistence type="predicted"/>
<keyword evidence="4" id="KW-1185">Reference proteome</keyword>
<evidence type="ECO:0000256" key="1">
    <source>
        <dbReference type="SAM" id="Phobius"/>
    </source>
</evidence>
<dbReference type="AlphaFoldDB" id="A0A934Q373"/>
<gene>
    <name evidence="3" type="ORF">I8E28_15510</name>
</gene>
<feature type="domain" description="Putative Flp pilus-assembly TadG-like N-terminal" evidence="2">
    <location>
        <begin position="12"/>
        <end position="58"/>
    </location>
</feature>